<reference evidence="1" key="1">
    <citation type="submission" date="2022-08" db="EMBL/GenBank/DDBJ databases">
        <title>Genome Sequence of Pycnoporus sanguineus.</title>
        <authorList>
            <person name="Buettner E."/>
        </authorList>
    </citation>
    <scope>NUCLEOTIDE SEQUENCE</scope>
    <source>
        <strain evidence="1">CG-C14</strain>
    </source>
</reference>
<dbReference type="EMBL" id="JANSHE010003730">
    <property type="protein sequence ID" value="KAJ2984765.1"/>
    <property type="molecule type" value="Genomic_DNA"/>
</dbReference>
<organism evidence="1 2">
    <name type="scientific">Trametes sanguinea</name>
    <dbReference type="NCBI Taxonomy" id="158606"/>
    <lineage>
        <taxon>Eukaryota</taxon>
        <taxon>Fungi</taxon>
        <taxon>Dikarya</taxon>
        <taxon>Basidiomycota</taxon>
        <taxon>Agaricomycotina</taxon>
        <taxon>Agaricomycetes</taxon>
        <taxon>Polyporales</taxon>
        <taxon>Polyporaceae</taxon>
        <taxon>Trametes</taxon>
    </lineage>
</organism>
<evidence type="ECO:0000313" key="2">
    <source>
        <dbReference type="Proteomes" id="UP001144978"/>
    </source>
</evidence>
<name>A0ACC1P0L6_9APHY</name>
<gene>
    <name evidence="1" type="ORF">NUW54_g10385</name>
</gene>
<dbReference type="Proteomes" id="UP001144978">
    <property type="component" value="Unassembled WGS sequence"/>
</dbReference>
<protein>
    <submittedName>
        <fullName evidence="1">Uncharacterized protein</fullName>
    </submittedName>
</protein>
<sequence>MPVTRTFIPLFALHSVDSSDDAVATTGRKQPEYAGKLTKLRGELRSLIRNDLSTYRSRNPPGNRTTA</sequence>
<proteinExistence type="predicted"/>
<comment type="caution">
    <text evidence="1">The sequence shown here is derived from an EMBL/GenBank/DDBJ whole genome shotgun (WGS) entry which is preliminary data.</text>
</comment>
<keyword evidence="2" id="KW-1185">Reference proteome</keyword>
<accession>A0ACC1P0L6</accession>
<evidence type="ECO:0000313" key="1">
    <source>
        <dbReference type="EMBL" id="KAJ2984765.1"/>
    </source>
</evidence>